<evidence type="ECO:0000256" key="1">
    <source>
        <dbReference type="SAM" id="MobiDB-lite"/>
    </source>
</evidence>
<dbReference type="PANTHER" id="PTHR43301:SF3">
    <property type="entry name" value="ARABINAN ENDO-1,5-ALPHA-L-ARABINOSIDASE A-RELATED"/>
    <property type="match status" value="1"/>
</dbReference>
<gene>
    <name evidence="4" type="ORF">CMsap09_09535</name>
</gene>
<dbReference type="InterPro" id="IPR036195">
    <property type="entry name" value="AbfB_ABD_sf"/>
</dbReference>
<feature type="signal peptide" evidence="2">
    <location>
        <begin position="1"/>
        <end position="35"/>
    </location>
</feature>
<reference evidence="4 5" key="1">
    <citation type="submission" date="2016-08" db="EMBL/GenBank/DDBJ databases">
        <title>Genome sequence of Clavibacter michiganensis spp. strain CASJ009.</title>
        <authorList>
            <person name="Thapa S.P."/>
            <person name="Coaker G."/>
        </authorList>
    </citation>
    <scope>NUCLEOTIDE SEQUENCE [LARGE SCALE GENOMIC DNA]</scope>
    <source>
        <strain evidence="4">CASJ009</strain>
    </source>
</reference>
<dbReference type="Proteomes" id="UP000195106">
    <property type="component" value="Unassembled WGS sequence"/>
</dbReference>
<protein>
    <submittedName>
        <fullName evidence="4">Alpha-L-arabinofuranosidase B (ABFB)</fullName>
    </submittedName>
</protein>
<evidence type="ECO:0000313" key="5">
    <source>
        <dbReference type="Proteomes" id="UP000195106"/>
    </source>
</evidence>
<dbReference type="Gene3D" id="2.80.10.50">
    <property type="match status" value="1"/>
</dbReference>
<dbReference type="GO" id="GO:0046556">
    <property type="term" value="F:alpha-L-arabinofuranosidase activity"/>
    <property type="evidence" value="ECO:0007669"/>
    <property type="project" value="InterPro"/>
</dbReference>
<dbReference type="AlphaFoldDB" id="A0A251XUK9"/>
<dbReference type="CDD" id="cd23399">
    <property type="entry name" value="beta-trefoil_ABD_ABFB"/>
    <property type="match status" value="1"/>
</dbReference>
<feature type="domain" description="Alpha-L-arabinofuranosidase B arabinose-binding" evidence="3">
    <location>
        <begin position="330"/>
        <end position="441"/>
    </location>
</feature>
<dbReference type="EMBL" id="MDHJ01000001">
    <property type="protein sequence ID" value="OUE09175.1"/>
    <property type="molecule type" value="Genomic_DNA"/>
</dbReference>
<dbReference type="SUPFAM" id="SSF110221">
    <property type="entry name" value="AbfB domain"/>
    <property type="match status" value="1"/>
</dbReference>
<dbReference type="Gene3D" id="2.115.10.20">
    <property type="entry name" value="Glycosyl hydrolase domain, family 43"/>
    <property type="match status" value="1"/>
</dbReference>
<accession>A0A251XUK9</accession>
<dbReference type="InterPro" id="IPR007934">
    <property type="entry name" value="AbfB_ABD"/>
</dbReference>
<comment type="caution">
    <text evidence="4">The sequence shown here is derived from an EMBL/GenBank/DDBJ whole genome shotgun (WGS) entry which is preliminary data.</text>
</comment>
<feature type="chain" id="PRO_5013259244" evidence="2">
    <location>
        <begin position="36"/>
        <end position="527"/>
    </location>
</feature>
<feature type="region of interest" description="Disordered" evidence="1">
    <location>
        <begin position="430"/>
        <end position="527"/>
    </location>
</feature>
<dbReference type="SUPFAM" id="SSF75005">
    <property type="entry name" value="Arabinanase/levansucrase/invertase"/>
    <property type="match status" value="1"/>
</dbReference>
<dbReference type="PROSITE" id="PS51318">
    <property type="entry name" value="TAT"/>
    <property type="match status" value="1"/>
</dbReference>
<evidence type="ECO:0000313" key="4">
    <source>
        <dbReference type="EMBL" id="OUE09175.1"/>
    </source>
</evidence>
<dbReference type="PANTHER" id="PTHR43301">
    <property type="entry name" value="ARABINAN ENDO-1,5-ALPHA-L-ARABINOSIDASE"/>
    <property type="match status" value="1"/>
</dbReference>
<dbReference type="InterPro" id="IPR006311">
    <property type="entry name" value="TAT_signal"/>
</dbReference>
<evidence type="ECO:0000259" key="3">
    <source>
        <dbReference type="Pfam" id="PF05270"/>
    </source>
</evidence>
<evidence type="ECO:0000256" key="2">
    <source>
        <dbReference type="SAM" id="SignalP"/>
    </source>
</evidence>
<dbReference type="InterPro" id="IPR023296">
    <property type="entry name" value="Glyco_hydro_beta-prop_sf"/>
</dbReference>
<sequence>MPSPTLSRRDLHRLLGVGAAAALLPAAIAPSSAVAAPGDAYVMGYFTESPDGLGNDYGLHLAVSTDGLEWSPLNQNAPVVTPTEGTRGLRDPFLLRKQDGTFVVLATDLAGTDFAQDNQYIHVWDSTDLRSFSGYRRLRLHDLPTHSWAPEAFWDPARNQYGIIYSAYDGTQDVILVNYTSDFRTTSAPQTWFDGGAAVIDATVRVEGSTPYLYYKRDNRLFGAKGSLAPRGFENGTYTVGYDGAGLTEAPIVVRSATSATWYLWGDVYTPVNGVFTVWSSPDISRDAWTPLSRRAYTQPINSKHATIQPITATEHANLIAAWGLPVWNRVKSFNYPDRFIRHQAFRARIDPYPFDPFTDSQFVLAPGLGNAAGVSFRSLSDPVLYLRHSGFRLVLARDDGSALFAADATFTKKPGLADPSWTTFASQNFPDRVIRHRGSSSSSNPSSRPPRRRTERTRRGASPADGDAGPTIRRSGEGARSTLAGSSAGPGASPRASEVRDPSTARRGRTHTSSTAGETVPDIDRG</sequence>
<dbReference type="CDD" id="cd08983">
    <property type="entry name" value="GH43_Bt3655-like"/>
    <property type="match status" value="1"/>
</dbReference>
<name>A0A251XUK9_9MICO</name>
<dbReference type="Pfam" id="PF05270">
    <property type="entry name" value="AbfB"/>
    <property type="match status" value="1"/>
</dbReference>
<organism evidence="4 5">
    <name type="scientific">Clavibacter michiganensis</name>
    <dbReference type="NCBI Taxonomy" id="28447"/>
    <lineage>
        <taxon>Bacteria</taxon>
        <taxon>Bacillati</taxon>
        <taxon>Actinomycetota</taxon>
        <taxon>Actinomycetes</taxon>
        <taxon>Micrococcales</taxon>
        <taxon>Microbacteriaceae</taxon>
        <taxon>Clavibacter</taxon>
    </lineage>
</organism>
<dbReference type="InterPro" id="IPR050727">
    <property type="entry name" value="GH43_arabinanases"/>
</dbReference>
<dbReference type="GO" id="GO:0046373">
    <property type="term" value="P:L-arabinose metabolic process"/>
    <property type="evidence" value="ECO:0007669"/>
    <property type="project" value="InterPro"/>
</dbReference>
<proteinExistence type="predicted"/>
<keyword evidence="2" id="KW-0732">Signal</keyword>
<feature type="compositionally biased region" description="Low complexity" evidence="1">
    <location>
        <begin position="485"/>
        <end position="497"/>
    </location>
</feature>